<gene>
    <name evidence="2" type="ORF">TNCT_445661</name>
</gene>
<dbReference type="EMBL" id="BMAO01007394">
    <property type="protein sequence ID" value="GFR15617.1"/>
    <property type="molecule type" value="Genomic_DNA"/>
</dbReference>
<keyword evidence="3" id="KW-1185">Reference proteome</keyword>
<sequence length="104" mass="12184">MAACSSLFARILGFVSCIKDGPHVFSLMITRDNISNPHRHFLKRNSAKGNEYLRRIITRNRTWSYHFTTEKKRTSMEWVHTSSLPTKEDRGSSFNRKRYGNSVF</sequence>
<name>A0A8X6H221_TRICU</name>
<reference evidence="2" key="1">
    <citation type="submission" date="2020-07" db="EMBL/GenBank/DDBJ databases">
        <title>Multicomponent nature underlies the extraordinary mechanical properties of spider dragline silk.</title>
        <authorList>
            <person name="Kono N."/>
            <person name="Nakamura H."/>
            <person name="Mori M."/>
            <person name="Yoshida Y."/>
            <person name="Ohtoshi R."/>
            <person name="Malay A.D."/>
            <person name="Moran D.A.P."/>
            <person name="Tomita M."/>
            <person name="Numata K."/>
            <person name="Arakawa K."/>
        </authorList>
    </citation>
    <scope>NUCLEOTIDE SEQUENCE</scope>
</reference>
<proteinExistence type="predicted"/>
<evidence type="ECO:0000256" key="1">
    <source>
        <dbReference type="SAM" id="MobiDB-lite"/>
    </source>
</evidence>
<protein>
    <submittedName>
        <fullName evidence="2">Uncharacterized protein</fullName>
    </submittedName>
</protein>
<comment type="caution">
    <text evidence="2">The sequence shown here is derived from an EMBL/GenBank/DDBJ whole genome shotgun (WGS) entry which is preliminary data.</text>
</comment>
<feature type="region of interest" description="Disordered" evidence="1">
    <location>
        <begin position="78"/>
        <end position="104"/>
    </location>
</feature>
<dbReference type="AlphaFoldDB" id="A0A8X6H221"/>
<evidence type="ECO:0000313" key="3">
    <source>
        <dbReference type="Proteomes" id="UP000887116"/>
    </source>
</evidence>
<organism evidence="2 3">
    <name type="scientific">Trichonephila clavata</name>
    <name type="common">Joro spider</name>
    <name type="synonym">Nephila clavata</name>
    <dbReference type="NCBI Taxonomy" id="2740835"/>
    <lineage>
        <taxon>Eukaryota</taxon>
        <taxon>Metazoa</taxon>
        <taxon>Ecdysozoa</taxon>
        <taxon>Arthropoda</taxon>
        <taxon>Chelicerata</taxon>
        <taxon>Arachnida</taxon>
        <taxon>Araneae</taxon>
        <taxon>Araneomorphae</taxon>
        <taxon>Entelegynae</taxon>
        <taxon>Araneoidea</taxon>
        <taxon>Nephilidae</taxon>
        <taxon>Trichonephila</taxon>
    </lineage>
</organism>
<accession>A0A8X6H221</accession>
<evidence type="ECO:0000313" key="2">
    <source>
        <dbReference type="EMBL" id="GFR15617.1"/>
    </source>
</evidence>
<feature type="compositionally biased region" description="Basic residues" evidence="1">
    <location>
        <begin position="95"/>
        <end position="104"/>
    </location>
</feature>
<dbReference type="Proteomes" id="UP000887116">
    <property type="component" value="Unassembled WGS sequence"/>
</dbReference>